<proteinExistence type="predicted"/>
<name>A0A9D1MVU1_9FIRM</name>
<feature type="compositionally biased region" description="Polar residues" evidence="1">
    <location>
        <begin position="775"/>
        <end position="785"/>
    </location>
</feature>
<accession>A0A9D1MVU1</accession>
<feature type="signal peptide" evidence="2">
    <location>
        <begin position="1"/>
        <end position="31"/>
    </location>
</feature>
<evidence type="ECO:0000256" key="2">
    <source>
        <dbReference type="SAM" id="SignalP"/>
    </source>
</evidence>
<keyword evidence="2" id="KW-0732">Signal</keyword>
<dbReference type="AlphaFoldDB" id="A0A9D1MVU1"/>
<reference evidence="3" key="1">
    <citation type="submission" date="2020-10" db="EMBL/GenBank/DDBJ databases">
        <authorList>
            <person name="Gilroy R."/>
        </authorList>
    </citation>
    <scope>NUCLEOTIDE SEQUENCE</scope>
    <source>
        <strain evidence="3">CHK176-6737</strain>
    </source>
</reference>
<protein>
    <submittedName>
        <fullName evidence="3">Uncharacterized protein</fullName>
    </submittedName>
</protein>
<feature type="chain" id="PRO_5039718671" evidence="2">
    <location>
        <begin position="32"/>
        <end position="807"/>
    </location>
</feature>
<gene>
    <name evidence="3" type="ORF">IAD23_06620</name>
</gene>
<sequence length="807" mass="88362">MKKYHAKKAVAMLLALVVFATATLFAVPTFAADSTYVHLNGESYTLEKVSNPGTGEGEVDGLMPGGHRASSYCWAMAENNGYVYIGTWPNGLYQIIAPMGQTVLSKDMVDKLMLAFTNGEIDPCEENSTSNAKIYRYSETTGEMELLFDPDDYESGNYSKIYGFRGATTFKGDVYMDAMLNSSATDCQLWRVTDEDPYATPEVVLVNGSLRAICVGVDGEHMYTGGSCEVPEGYKSGAVVFATDTGDAGDFDTIADSKDFEYYTRNGASITVNDVAAFPNSAYEGGEEVIASLVTSFGVAVFRGHRASAEETAAGLANPYGWVWSEFIGVDGEYPISLGNLRNVTLTPAVFNGELYFLSMTNPMTPLITAFLGLLSANTTALYSGIDQLAATLDSECAVYRYTSDGRMQMVMGDRHNCPDSLEYVAKLGAGFNDDELSTSLYAWRSVTYNDRMYVNTIDVWNMYSYFTKLTNGQLLGMDKDDMEKQLGYISDLISTAATQLAGQDSFIGRLLSWFKGAQETVESSSLLQKLLSRITQPAYDTLYSIYSLIDRETTTETLEQIVANSVRYSELLNSTAETLTELIERGYFNPENCEIAQTAVDCINKLNEPFAYIAENKTHIENYMTISNVCANHETPGGEVWCTENGVDWEPITVDGFGDKYNHGIRTMAVGSDGSFYLGTANPYYGAQLWKLTDMAAVSVPEETAPAVSEETSEVPDSSAPSGAAQQTPDEELPSAEMQEDPAAQESTSEDPVTQPEAEDTTDTQQTTQEDPSTVPTTQPQSESGGRYGFLEWLKDTYDHFFTASR</sequence>
<feature type="compositionally biased region" description="Low complexity" evidence="1">
    <location>
        <begin position="764"/>
        <end position="773"/>
    </location>
</feature>
<dbReference type="EMBL" id="DVNM01000035">
    <property type="protein sequence ID" value="HIU69614.1"/>
    <property type="molecule type" value="Genomic_DNA"/>
</dbReference>
<organism evidence="3 4">
    <name type="scientific">Candidatus Scybalenecus merdavium</name>
    <dbReference type="NCBI Taxonomy" id="2840939"/>
    <lineage>
        <taxon>Bacteria</taxon>
        <taxon>Bacillati</taxon>
        <taxon>Bacillota</taxon>
        <taxon>Clostridia</taxon>
        <taxon>Eubacteriales</taxon>
        <taxon>Oscillospiraceae</taxon>
        <taxon>Oscillospiraceae incertae sedis</taxon>
        <taxon>Candidatus Scybalenecus</taxon>
    </lineage>
</organism>
<comment type="caution">
    <text evidence="3">The sequence shown here is derived from an EMBL/GenBank/DDBJ whole genome shotgun (WGS) entry which is preliminary data.</text>
</comment>
<reference evidence="3" key="2">
    <citation type="journal article" date="2021" name="PeerJ">
        <title>Extensive microbial diversity within the chicken gut microbiome revealed by metagenomics and culture.</title>
        <authorList>
            <person name="Gilroy R."/>
            <person name="Ravi A."/>
            <person name="Getino M."/>
            <person name="Pursley I."/>
            <person name="Horton D.L."/>
            <person name="Alikhan N.F."/>
            <person name="Baker D."/>
            <person name="Gharbi K."/>
            <person name="Hall N."/>
            <person name="Watson M."/>
            <person name="Adriaenssens E.M."/>
            <person name="Foster-Nyarko E."/>
            <person name="Jarju S."/>
            <person name="Secka A."/>
            <person name="Antonio M."/>
            <person name="Oren A."/>
            <person name="Chaudhuri R.R."/>
            <person name="La Ragione R."/>
            <person name="Hildebrand F."/>
            <person name="Pallen M.J."/>
        </authorList>
    </citation>
    <scope>NUCLEOTIDE SEQUENCE</scope>
    <source>
        <strain evidence="3">CHK176-6737</strain>
    </source>
</reference>
<feature type="region of interest" description="Disordered" evidence="1">
    <location>
        <begin position="703"/>
        <end position="790"/>
    </location>
</feature>
<evidence type="ECO:0000313" key="3">
    <source>
        <dbReference type="EMBL" id="HIU69614.1"/>
    </source>
</evidence>
<feature type="compositionally biased region" description="Polar residues" evidence="1">
    <location>
        <begin position="716"/>
        <end position="729"/>
    </location>
</feature>
<evidence type="ECO:0000313" key="4">
    <source>
        <dbReference type="Proteomes" id="UP000824125"/>
    </source>
</evidence>
<dbReference type="Proteomes" id="UP000824125">
    <property type="component" value="Unassembled WGS sequence"/>
</dbReference>
<feature type="compositionally biased region" description="Acidic residues" evidence="1">
    <location>
        <begin position="730"/>
        <end position="741"/>
    </location>
</feature>
<evidence type="ECO:0000256" key="1">
    <source>
        <dbReference type="SAM" id="MobiDB-lite"/>
    </source>
</evidence>